<comment type="caution">
    <text evidence="5">The sequence shown here is derived from an EMBL/GenBank/DDBJ whole genome shotgun (WGS) entry which is preliminary data.</text>
</comment>
<feature type="domain" description="Sulfatase N-terminal" evidence="4">
    <location>
        <begin position="6"/>
        <end position="351"/>
    </location>
</feature>
<dbReference type="InterPro" id="IPR050738">
    <property type="entry name" value="Sulfatase"/>
</dbReference>
<dbReference type="EMBL" id="CASHTH010002711">
    <property type="protein sequence ID" value="CAI8034085.1"/>
    <property type="molecule type" value="Genomic_DNA"/>
</dbReference>
<evidence type="ECO:0000313" key="5">
    <source>
        <dbReference type="EMBL" id="CAI8034085.1"/>
    </source>
</evidence>
<evidence type="ECO:0000259" key="4">
    <source>
        <dbReference type="Pfam" id="PF00884"/>
    </source>
</evidence>
<dbReference type="SUPFAM" id="SSF53649">
    <property type="entry name" value="Alkaline phosphatase-like"/>
    <property type="match status" value="1"/>
</dbReference>
<dbReference type="CDD" id="cd16022">
    <property type="entry name" value="sulfatase_like"/>
    <property type="match status" value="1"/>
</dbReference>
<gene>
    <name evidence="5" type="ORF">GBAR_LOCUS19229</name>
</gene>
<reference evidence="5" key="1">
    <citation type="submission" date="2023-03" db="EMBL/GenBank/DDBJ databases">
        <authorList>
            <person name="Steffen K."/>
            <person name="Cardenas P."/>
        </authorList>
    </citation>
    <scope>NUCLEOTIDE SEQUENCE</scope>
</reference>
<comment type="similarity">
    <text evidence="2">Belongs to the sulfatase family.</text>
</comment>
<dbReference type="InterPro" id="IPR017850">
    <property type="entry name" value="Alkaline_phosphatase_core_sf"/>
</dbReference>
<evidence type="ECO:0000256" key="2">
    <source>
        <dbReference type="ARBA" id="ARBA00008779"/>
    </source>
</evidence>
<dbReference type="Proteomes" id="UP001174909">
    <property type="component" value="Unassembled WGS sequence"/>
</dbReference>
<dbReference type="Pfam" id="PF00884">
    <property type="entry name" value="Sulfatase"/>
    <property type="match status" value="1"/>
</dbReference>
<evidence type="ECO:0000313" key="6">
    <source>
        <dbReference type="Proteomes" id="UP001174909"/>
    </source>
</evidence>
<name>A0AA35SPX5_GEOBA</name>
<dbReference type="PANTHER" id="PTHR42693">
    <property type="entry name" value="ARYLSULFATASE FAMILY MEMBER"/>
    <property type="match status" value="1"/>
</dbReference>
<keyword evidence="6" id="KW-1185">Reference proteome</keyword>
<dbReference type="Gene3D" id="3.40.720.10">
    <property type="entry name" value="Alkaline Phosphatase, subunit A"/>
    <property type="match status" value="1"/>
</dbReference>
<comment type="cofactor">
    <cofactor evidence="1">
        <name>Ca(2+)</name>
        <dbReference type="ChEBI" id="CHEBI:29108"/>
    </cofactor>
</comment>
<accession>A0AA35SPX5</accession>
<proteinExistence type="inferred from homology"/>
<evidence type="ECO:0000256" key="3">
    <source>
        <dbReference type="ARBA" id="ARBA00022801"/>
    </source>
</evidence>
<sequence>MPDTRPNILLITTDQQRGDCLGLDPNGPNCLQTPNLDWIGRTGTHFRRGYAECPSCIPARRSLMTGTAPAANGAVGFKGAPWNPPHTLAGELSAAGYQTEMIGKLHLTPPRKRYGFEHLQLADATRGDDNDYVDWLRQYHRRNDVHPGVAHGVSANGWVGRPHHLPEEQMHTFWCIDRTLNFLQKRDPTVPFFLNISFIDPHPPLTPPAHYYQRYIQRDLPSPVVGDWAPEFEGAEKGLDPNAWEICLDDHDMQCARAAYYGMINFIDDQIGRLIQSIGGLADCLIVFTSDHGEMLGDHNLYRKTWPYEASARVPFLIRAPAKWGYPTESVCQSPVGLQDIMPTILDATGVEIPSICTGRSLLPIMQGNTDRVRDYLHGEHSGCYDYSHGNHYVTDGHYKYVWYSQTGREHLFNLQDDPHETHDLAESETLLTPWRNRLIEFLRHRPEGFTDGTNLIAGQTHDALLPDYHPDATYSYL</sequence>
<dbReference type="InterPro" id="IPR000917">
    <property type="entry name" value="Sulfatase_N"/>
</dbReference>
<dbReference type="AlphaFoldDB" id="A0AA35SPX5"/>
<evidence type="ECO:0000256" key="1">
    <source>
        <dbReference type="ARBA" id="ARBA00001913"/>
    </source>
</evidence>
<dbReference type="NCBIfam" id="NF010322">
    <property type="entry name" value="PRK13759.1"/>
    <property type="match status" value="1"/>
</dbReference>
<organism evidence="5 6">
    <name type="scientific">Geodia barretti</name>
    <name type="common">Barrett's horny sponge</name>
    <dbReference type="NCBI Taxonomy" id="519541"/>
    <lineage>
        <taxon>Eukaryota</taxon>
        <taxon>Metazoa</taxon>
        <taxon>Porifera</taxon>
        <taxon>Demospongiae</taxon>
        <taxon>Heteroscleromorpha</taxon>
        <taxon>Tetractinellida</taxon>
        <taxon>Astrophorina</taxon>
        <taxon>Geodiidae</taxon>
        <taxon>Geodia</taxon>
    </lineage>
</organism>
<keyword evidence="3" id="KW-0378">Hydrolase</keyword>
<protein>
    <submittedName>
        <fullName evidence="5">Arylsulfatase</fullName>
    </submittedName>
</protein>
<dbReference type="GO" id="GO:0004065">
    <property type="term" value="F:arylsulfatase activity"/>
    <property type="evidence" value="ECO:0007669"/>
    <property type="project" value="TreeGrafter"/>
</dbReference>
<dbReference type="PANTHER" id="PTHR42693:SF53">
    <property type="entry name" value="ENDO-4-O-SULFATASE"/>
    <property type="match status" value="1"/>
</dbReference>